<evidence type="ECO:0000313" key="5">
    <source>
        <dbReference type="Proteomes" id="UP000239648"/>
    </source>
</evidence>
<evidence type="ECO:0000313" key="4">
    <source>
        <dbReference type="Proteomes" id="UP000239446"/>
    </source>
</evidence>
<feature type="region of interest" description="Disordered" evidence="1">
    <location>
        <begin position="61"/>
        <end position="87"/>
    </location>
</feature>
<organism evidence="3 4">
    <name type="scientific">Marinobacter persicus</name>
    <dbReference type="NCBI Taxonomy" id="930118"/>
    <lineage>
        <taxon>Bacteria</taxon>
        <taxon>Pseudomonadati</taxon>
        <taxon>Pseudomonadota</taxon>
        <taxon>Gammaproteobacteria</taxon>
        <taxon>Pseudomonadales</taxon>
        <taxon>Marinobacteraceae</taxon>
        <taxon>Marinobacter</taxon>
    </lineage>
</organism>
<gene>
    <name evidence="3" type="ORF">B0H24_10319</name>
    <name evidence="2" type="ORF">BY455_1309</name>
</gene>
<comment type="caution">
    <text evidence="3">The sequence shown here is derived from an EMBL/GenBank/DDBJ whole genome shotgun (WGS) entry which is preliminary data.</text>
</comment>
<dbReference type="AlphaFoldDB" id="A0A2S6G347"/>
<dbReference type="Proteomes" id="UP000239446">
    <property type="component" value="Unassembled WGS sequence"/>
</dbReference>
<dbReference type="EMBL" id="PTIT01000030">
    <property type="protein sequence ID" value="PPK50238.1"/>
    <property type="molecule type" value="Genomic_DNA"/>
</dbReference>
<dbReference type="EMBL" id="PTIU01000031">
    <property type="protein sequence ID" value="PPK52863.1"/>
    <property type="molecule type" value="Genomic_DNA"/>
</dbReference>
<dbReference type="Proteomes" id="UP000239648">
    <property type="component" value="Unassembled WGS sequence"/>
</dbReference>
<protein>
    <submittedName>
        <fullName evidence="3">Uncharacterized protein</fullName>
    </submittedName>
</protein>
<evidence type="ECO:0000256" key="1">
    <source>
        <dbReference type="SAM" id="MobiDB-lite"/>
    </source>
</evidence>
<evidence type="ECO:0000313" key="3">
    <source>
        <dbReference type="EMBL" id="PPK52863.1"/>
    </source>
</evidence>
<reference evidence="2 5" key="1">
    <citation type="submission" date="2018-02" db="EMBL/GenBank/DDBJ databases">
        <title>Deep subsurface shale carbon reservoir microbial communities from Ohio and West Virginia, USA.</title>
        <authorList>
            <person name="Wrighton K."/>
        </authorList>
    </citation>
    <scope>NUCLEOTIDE SEQUENCE [LARGE SCALE GENOMIC DNA]</scope>
    <source>
        <strain evidence="2 5">UTICA-S1B6</strain>
    </source>
</reference>
<accession>A0A2S6G347</accession>
<keyword evidence="5" id="KW-1185">Reference proteome</keyword>
<feature type="region of interest" description="Disordered" evidence="1">
    <location>
        <begin position="1"/>
        <end position="23"/>
    </location>
</feature>
<name>A0A2S6G347_9GAMM</name>
<reference evidence="3 4" key="2">
    <citation type="submission" date="2018-02" db="EMBL/GenBank/DDBJ databases">
        <title>Subsurface microbial communities from deep shales in Ohio and West Virginia, USA.</title>
        <authorList>
            <person name="Wrighton K."/>
        </authorList>
    </citation>
    <scope>NUCLEOTIDE SEQUENCE [LARGE SCALE GENOMIC DNA]</scope>
    <source>
        <strain evidence="3 4">UTICA-S1B9</strain>
    </source>
</reference>
<proteinExistence type="predicted"/>
<sequence length="176" mass="19555">MESRASLLRTQQKTGPAGEKANACCSGRAVCGGVRRPQRKGQTAPICDGISCRPELHGANQADKLFGGDESRGEKTGDVEKEKPQSYRRLRRCHDPKPWVKDQPVVFDLLRMVAILGFSSNRGYIPIRNNVRCANKKNPRVSSFWSQEAGVVLAERLCAEPRVIKQLYIKSKYGVA</sequence>
<feature type="compositionally biased region" description="Basic and acidic residues" evidence="1">
    <location>
        <begin position="66"/>
        <end position="85"/>
    </location>
</feature>
<evidence type="ECO:0000313" key="2">
    <source>
        <dbReference type="EMBL" id="PPK50238.1"/>
    </source>
</evidence>